<dbReference type="InterPro" id="IPR040632">
    <property type="entry name" value="Sulfotransfer_4"/>
</dbReference>
<sequence length="224" mass="26756">MIKLFDSLQPSKEKIFCISFQRTGTTSVGQFFKDFGYRVAGYNAQRSTAWSKLRFLGDFDAIFHSSAFKKSQVFEDNPWFSPEFYKILYHRFPASKYILFTRDADLWFDSMVNHSQGKTLGNTYRHCKMYDRELEFFEKFPDYNCYENLHAIDNLLDLNESHREHYTSIYRRRNKEVIDFFNYVSPESLFVGQLEDPDKWQKLGGFFNLTVPEDYSVHSNKTKR</sequence>
<name>A0ABQ3BSI4_9FLAO</name>
<keyword evidence="2" id="KW-1185">Reference proteome</keyword>
<dbReference type="RefSeq" id="WP_027884268.1">
    <property type="nucleotide sequence ID" value="NZ_BMWY01000003.1"/>
</dbReference>
<dbReference type="Gene3D" id="3.40.50.300">
    <property type="entry name" value="P-loop containing nucleotide triphosphate hydrolases"/>
    <property type="match status" value="1"/>
</dbReference>
<dbReference type="Proteomes" id="UP000615593">
    <property type="component" value="Unassembled WGS sequence"/>
</dbReference>
<dbReference type="SUPFAM" id="SSF52540">
    <property type="entry name" value="P-loop containing nucleoside triphosphate hydrolases"/>
    <property type="match status" value="1"/>
</dbReference>
<proteinExistence type="predicted"/>
<dbReference type="PANTHER" id="PTHR36978">
    <property type="entry name" value="P-LOOP CONTAINING NUCLEOTIDE TRIPHOSPHATE HYDROLASE"/>
    <property type="match status" value="1"/>
</dbReference>
<accession>A0ABQ3BSI4</accession>
<evidence type="ECO:0000313" key="1">
    <source>
        <dbReference type="EMBL" id="GGZ53446.1"/>
    </source>
</evidence>
<evidence type="ECO:0008006" key="3">
    <source>
        <dbReference type="Google" id="ProtNLM"/>
    </source>
</evidence>
<reference evidence="2" key="1">
    <citation type="journal article" date="2019" name="Int. J. Syst. Evol. Microbiol.">
        <title>The Global Catalogue of Microorganisms (GCM) 10K type strain sequencing project: providing services to taxonomists for standard genome sequencing and annotation.</title>
        <authorList>
            <consortium name="The Broad Institute Genomics Platform"/>
            <consortium name="The Broad Institute Genome Sequencing Center for Infectious Disease"/>
            <person name="Wu L."/>
            <person name="Ma J."/>
        </authorList>
    </citation>
    <scope>NUCLEOTIDE SEQUENCE [LARGE SCALE GENOMIC DNA]</scope>
    <source>
        <strain evidence="2">KCTC 12708</strain>
    </source>
</reference>
<dbReference type="PANTHER" id="PTHR36978:SF4">
    <property type="entry name" value="P-LOOP CONTAINING NUCLEOSIDE TRIPHOSPHATE HYDROLASE PROTEIN"/>
    <property type="match status" value="1"/>
</dbReference>
<protein>
    <recommendedName>
        <fullName evidence="3">Sulfotransferase family protein</fullName>
    </recommendedName>
</protein>
<organism evidence="1 2">
    <name type="scientific">Mesonia mobilis</name>
    <dbReference type="NCBI Taxonomy" id="369791"/>
    <lineage>
        <taxon>Bacteria</taxon>
        <taxon>Pseudomonadati</taxon>
        <taxon>Bacteroidota</taxon>
        <taxon>Flavobacteriia</taxon>
        <taxon>Flavobacteriales</taxon>
        <taxon>Flavobacteriaceae</taxon>
        <taxon>Mesonia</taxon>
    </lineage>
</organism>
<dbReference type="EMBL" id="BMWY01000003">
    <property type="protein sequence ID" value="GGZ53446.1"/>
    <property type="molecule type" value="Genomic_DNA"/>
</dbReference>
<dbReference type="GeneID" id="94369057"/>
<evidence type="ECO:0000313" key="2">
    <source>
        <dbReference type="Proteomes" id="UP000615593"/>
    </source>
</evidence>
<comment type="caution">
    <text evidence="1">The sequence shown here is derived from an EMBL/GenBank/DDBJ whole genome shotgun (WGS) entry which is preliminary data.</text>
</comment>
<dbReference type="InterPro" id="IPR027417">
    <property type="entry name" value="P-loop_NTPase"/>
</dbReference>
<gene>
    <name evidence="1" type="ORF">GCM10008088_13910</name>
</gene>
<dbReference type="Pfam" id="PF17784">
    <property type="entry name" value="Sulfotransfer_4"/>
    <property type="match status" value="1"/>
</dbReference>